<dbReference type="Proteomes" id="UP000245998">
    <property type="component" value="Unassembled WGS sequence"/>
</dbReference>
<keyword evidence="1" id="KW-0802">TPR repeat</keyword>
<dbReference type="OrthoDB" id="2080803at2"/>
<organism evidence="2 3">
    <name type="scientific">Pueribacillus theae</name>
    <dbReference type="NCBI Taxonomy" id="2171751"/>
    <lineage>
        <taxon>Bacteria</taxon>
        <taxon>Bacillati</taxon>
        <taxon>Bacillota</taxon>
        <taxon>Bacilli</taxon>
        <taxon>Bacillales</taxon>
        <taxon>Bacillaceae</taxon>
        <taxon>Pueribacillus</taxon>
    </lineage>
</organism>
<comment type="caution">
    <text evidence="2">The sequence shown here is derived from an EMBL/GenBank/DDBJ whole genome shotgun (WGS) entry which is preliminary data.</text>
</comment>
<reference evidence="2 3" key="1">
    <citation type="submission" date="2018-04" db="EMBL/GenBank/DDBJ databases">
        <title>Camelliibacillus theae gen. nov., sp. nov., isolated from Pu'er tea.</title>
        <authorList>
            <person name="Niu L."/>
        </authorList>
    </citation>
    <scope>NUCLEOTIDE SEQUENCE [LARGE SCALE GENOMIC DNA]</scope>
    <source>
        <strain evidence="2 3">T8</strain>
    </source>
</reference>
<dbReference type="PROSITE" id="PS50005">
    <property type="entry name" value="TPR"/>
    <property type="match status" value="1"/>
</dbReference>
<dbReference type="RefSeq" id="WP_116553992.1">
    <property type="nucleotide sequence ID" value="NZ_QCZG01000009.1"/>
</dbReference>
<dbReference type="Gene3D" id="1.25.40.10">
    <property type="entry name" value="Tetratricopeptide repeat domain"/>
    <property type="match status" value="2"/>
</dbReference>
<dbReference type="EMBL" id="QCZG01000009">
    <property type="protein sequence ID" value="PWA12358.1"/>
    <property type="molecule type" value="Genomic_DNA"/>
</dbReference>
<proteinExistence type="predicted"/>
<protein>
    <submittedName>
        <fullName evidence="2">Uncharacterized protein</fullName>
    </submittedName>
</protein>
<dbReference type="PANTHER" id="PTHR12558">
    <property type="entry name" value="CELL DIVISION CYCLE 16,23,27"/>
    <property type="match status" value="1"/>
</dbReference>
<name>A0A2U1K619_9BACI</name>
<evidence type="ECO:0000256" key="1">
    <source>
        <dbReference type="PROSITE-ProRule" id="PRU00339"/>
    </source>
</evidence>
<evidence type="ECO:0000313" key="3">
    <source>
        <dbReference type="Proteomes" id="UP000245998"/>
    </source>
</evidence>
<dbReference type="PANTHER" id="PTHR12558:SF13">
    <property type="entry name" value="CELL DIVISION CYCLE PROTEIN 27 HOMOLOG"/>
    <property type="match status" value="1"/>
</dbReference>
<dbReference type="AlphaFoldDB" id="A0A2U1K619"/>
<accession>A0A2U1K619</accession>
<feature type="repeat" description="TPR" evidence="1">
    <location>
        <begin position="271"/>
        <end position="304"/>
    </location>
</feature>
<dbReference type="Pfam" id="PF13429">
    <property type="entry name" value="TPR_15"/>
    <property type="match status" value="1"/>
</dbReference>
<sequence length="419" mass="48431">MDFIEKAIKKIEEGSISEGLGLLEQYKTSDDENLLFETAKTYAHFGFLDKAEEITSQLLQRFPNDGELLVFSAECFIELGEDERAMERLDQVTQNDENYLSALLLLADLYQSQGLEEVAERKLMEAYDYEPSEPVIWYGLAEFYLNQGNPYKANVFYEKVLNESEFIPDHSIYLHYAESLSLIGEFEKALPLYEKGLESEINLDGLFRFGYTAFKAGEYKAAIQALEKLKSADKQYSTLYPLLAKAYEAVGATSEAKAVLEEGMLEDEHNEELYLELSQLALKSGDPSSAEQNLKKIFQLNPGSFRASQMFISLLKRDERYDEMINHILHLKEIEETEPIFDWELAEAYEKNEEYEKAGKYYDASYPHFKNNSDFLEQYGRFLMEEGKTEEAKTCFVQAIKMDSSLTHLEELVWEMENR</sequence>
<keyword evidence="3" id="KW-1185">Reference proteome</keyword>
<evidence type="ECO:0000313" key="2">
    <source>
        <dbReference type="EMBL" id="PWA12358.1"/>
    </source>
</evidence>
<gene>
    <name evidence="2" type="ORF">DCC39_06025</name>
</gene>
<dbReference type="Pfam" id="PF14559">
    <property type="entry name" value="TPR_19"/>
    <property type="match status" value="1"/>
</dbReference>
<dbReference type="InterPro" id="IPR019734">
    <property type="entry name" value="TPR_rpt"/>
</dbReference>
<dbReference type="SMART" id="SM00028">
    <property type="entry name" value="TPR"/>
    <property type="match status" value="8"/>
</dbReference>
<dbReference type="SUPFAM" id="SSF48452">
    <property type="entry name" value="TPR-like"/>
    <property type="match status" value="2"/>
</dbReference>
<dbReference type="InterPro" id="IPR011990">
    <property type="entry name" value="TPR-like_helical_dom_sf"/>
</dbReference>